<dbReference type="EMBL" id="LUUJ01000044">
    <property type="protein sequence ID" value="OAI19927.1"/>
    <property type="molecule type" value="Genomic_DNA"/>
</dbReference>
<comment type="caution">
    <text evidence="1">The sequence shown here is derived from an EMBL/GenBank/DDBJ whole genome shotgun (WGS) entry which is preliminary data.</text>
</comment>
<sequence length="59" mass="6235">MGRTANAGGSDDHIPQTWRTAKVRQALPEFNARCIVQAAADVQPLLLHPATSLAAIQVG</sequence>
<name>A0A177NPD9_9GAMM</name>
<gene>
    <name evidence="1" type="ORF">A1507_06180</name>
</gene>
<dbReference type="Proteomes" id="UP000077857">
    <property type="component" value="Unassembled WGS sequence"/>
</dbReference>
<proteinExistence type="predicted"/>
<reference evidence="1 2" key="1">
    <citation type="submission" date="2016-03" db="EMBL/GenBank/DDBJ databases">
        <authorList>
            <person name="Ploux O."/>
        </authorList>
    </citation>
    <scope>NUCLEOTIDE SEQUENCE [LARGE SCALE GENOMIC DNA]</scope>
    <source>
        <strain evidence="1 2">R-45378</strain>
    </source>
</reference>
<evidence type="ECO:0000313" key="1">
    <source>
        <dbReference type="EMBL" id="OAI19927.1"/>
    </source>
</evidence>
<dbReference type="AlphaFoldDB" id="A0A177NPD9"/>
<organism evidence="1 2">
    <name type="scientific">Methylomonas koyamae</name>
    <dbReference type="NCBI Taxonomy" id="702114"/>
    <lineage>
        <taxon>Bacteria</taxon>
        <taxon>Pseudomonadati</taxon>
        <taxon>Pseudomonadota</taxon>
        <taxon>Gammaproteobacteria</taxon>
        <taxon>Methylococcales</taxon>
        <taxon>Methylococcaceae</taxon>
        <taxon>Methylomonas</taxon>
    </lineage>
</organism>
<evidence type="ECO:0000313" key="2">
    <source>
        <dbReference type="Proteomes" id="UP000077857"/>
    </source>
</evidence>
<accession>A0A177NPD9</accession>
<protein>
    <submittedName>
        <fullName evidence="1">Uncharacterized protein</fullName>
    </submittedName>
</protein>